<evidence type="ECO:0000313" key="1">
    <source>
        <dbReference type="EMBL" id="CAH9059045.1"/>
    </source>
</evidence>
<proteinExistence type="predicted"/>
<sequence length="42" mass="4485">MVVVAIGEALIGVLSHDCKCQNCLSITVILPIYNTSFIGDSF</sequence>
<dbReference type="AlphaFoldDB" id="A0A9W4VRA1"/>
<keyword evidence="2" id="KW-1185">Reference proteome</keyword>
<dbReference type="Proteomes" id="UP001152447">
    <property type="component" value="Unassembled WGS sequence"/>
</dbReference>
<protein>
    <submittedName>
        <fullName evidence="1">Uncharacterized protein</fullName>
    </submittedName>
</protein>
<reference evidence="1" key="1">
    <citation type="submission" date="2022-07" db="EMBL/GenBank/DDBJ databases">
        <authorList>
            <person name="Criscuolo A."/>
        </authorList>
    </citation>
    <scope>NUCLEOTIDE SEQUENCE</scope>
    <source>
        <strain evidence="1">CIP103197</strain>
    </source>
</reference>
<name>A0A9W4VRA1_PSEHA</name>
<gene>
    <name evidence="1" type="ORF">PSEHALCIP103_01983</name>
</gene>
<organism evidence="1 2">
    <name type="scientific">Pseudoalteromonas haloplanktis</name>
    <name type="common">Alteromonas haloplanktis</name>
    <dbReference type="NCBI Taxonomy" id="228"/>
    <lineage>
        <taxon>Bacteria</taxon>
        <taxon>Pseudomonadati</taxon>
        <taxon>Pseudomonadota</taxon>
        <taxon>Gammaproteobacteria</taxon>
        <taxon>Alteromonadales</taxon>
        <taxon>Pseudoalteromonadaceae</taxon>
        <taxon>Pseudoalteromonas</taxon>
    </lineage>
</organism>
<comment type="caution">
    <text evidence="1">The sequence shown here is derived from an EMBL/GenBank/DDBJ whole genome shotgun (WGS) entry which is preliminary data.</text>
</comment>
<evidence type="ECO:0000313" key="2">
    <source>
        <dbReference type="Proteomes" id="UP001152447"/>
    </source>
</evidence>
<accession>A0A9W4VRA1</accession>
<dbReference type="EMBL" id="CAMAPB010000026">
    <property type="protein sequence ID" value="CAH9059045.1"/>
    <property type="molecule type" value="Genomic_DNA"/>
</dbReference>